<comment type="caution">
    <text evidence="1">The sequence shown here is derived from an EMBL/GenBank/DDBJ whole genome shotgun (WGS) entry which is preliminary data.</text>
</comment>
<feature type="non-terminal residue" evidence="1">
    <location>
        <position position="365"/>
    </location>
</feature>
<evidence type="ECO:0000313" key="1">
    <source>
        <dbReference type="EMBL" id="KAK9240167.1"/>
    </source>
</evidence>
<name>A0ACC3T8B5_LIPKO</name>
<evidence type="ECO:0000313" key="2">
    <source>
        <dbReference type="Proteomes" id="UP001433508"/>
    </source>
</evidence>
<sequence length="365" mass="40133">MLRVPYNLKLAAAPVVLPPRATTLTAAISATASFLDPSTGTTALLTGAGVSVESGIPDYRGPRGTYTLNRNHRPIFYTEFVDHHTIRKRYWARSFLGWEAVRQAKPNRVHKYVGDLIDGGWLNSLVTQNVDSLHSAYVKEVTEIHGTLSSAVCLTCGTHYNRSELQKELARLNPGWADLLEHELDRLSQQRIANPIRAFRLNPDGDLELPASISYDQFSYPTCPSCASNGTAKSKSNGAWSEENINVVFPHSKRNVKDVGVLKPDVVFFGESVEDHVRKAAEQKLQMADKILVVGSSLATYSAFRLIKENKENGKRIGIINVGPVRGEHELLTSGDLRVSFIAGDVLGGVVAIMNEQRNPLAFAN</sequence>
<gene>
    <name evidence="1" type="ORF">V1525DRAFT_396153</name>
</gene>
<keyword evidence="2" id="KW-1185">Reference proteome</keyword>
<accession>A0ACC3T8B5</accession>
<organism evidence="1 2">
    <name type="scientific">Lipomyces kononenkoae</name>
    <name type="common">Yeast</name>
    <dbReference type="NCBI Taxonomy" id="34357"/>
    <lineage>
        <taxon>Eukaryota</taxon>
        <taxon>Fungi</taxon>
        <taxon>Dikarya</taxon>
        <taxon>Ascomycota</taxon>
        <taxon>Saccharomycotina</taxon>
        <taxon>Lipomycetes</taxon>
        <taxon>Lipomycetales</taxon>
        <taxon>Lipomycetaceae</taxon>
        <taxon>Lipomyces</taxon>
    </lineage>
</organism>
<dbReference type="Proteomes" id="UP001433508">
    <property type="component" value="Unassembled WGS sequence"/>
</dbReference>
<proteinExistence type="predicted"/>
<dbReference type="EMBL" id="MU971341">
    <property type="protein sequence ID" value="KAK9240167.1"/>
    <property type="molecule type" value="Genomic_DNA"/>
</dbReference>
<protein>
    <submittedName>
        <fullName evidence="1">DHS-like NAD/FAD-binding domain-containing protein</fullName>
    </submittedName>
</protein>
<reference evidence="2" key="1">
    <citation type="journal article" date="2024" name="Front. Bioeng. Biotechnol.">
        <title>Genome-scale model development and genomic sequencing of the oleaginous clade Lipomyces.</title>
        <authorList>
            <person name="Czajka J.J."/>
            <person name="Han Y."/>
            <person name="Kim J."/>
            <person name="Mondo S.J."/>
            <person name="Hofstad B.A."/>
            <person name="Robles A."/>
            <person name="Haridas S."/>
            <person name="Riley R."/>
            <person name="LaButti K."/>
            <person name="Pangilinan J."/>
            <person name="Andreopoulos W."/>
            <person name="Lipzen A."/>
            <person name="Yan J."/>
            <person name="Wang M."/>
            <person name="Ng V."/>
            <person name="Grigoriev I.V."/>
            <person name="Spatafora J.W."/>
            <person name="Magnuson J.K."/>
            <person name="Baker S.E."/>
            <person name="Pomraning K.R."/>
        </authorList>
    </citation>
    <scope>NUCLEOTIDE SEQUENCE [LARGE SCALE GENOMIC DNA]</scope>
    <source>
        <strain evidence="2">CBS 7786</strain>
    </source>
</reference>